<dbReference type="SUPFAM" id="SSF49313">
    <property type="entry name" value="Cadherin-like"/>
    <property type="match status" value="1"/>
</dbReference>
<dbReference type="PRINTS" id="PR00740">
    <property type="entry name" value="GLHYDRLASE27"/>
</dbReference>
<keyword evidence="5" id="KW-1015">Disulfide bond</keyword>
<dbReference type="InterPro" id="IPR041233">
    <property type="entry name" value="Melibiase_C"/>
</dbReference>
<comment type="catalytic activity">
    <reaction evidence="5">
        <text>Hydrolysis of terminal, non-reducing alpha-D-galactose residues in alpha-D-galactosides, including galactose oligosaccharides, galactomannans and galactolipids.</text>
        <dbReference type="EC" id="3.2.1.22"/>
    </reaction>
</comment>
<dbReference type="RefSeq" id="WP_128769254.1">
    <property type="nucleotide sequence ID" value="NZ_RXOC01000005.1"/>
</dbReference>
<keyword evidence="4 5" id="KW-0326">Glycosidase</keyword>
<evidence type="ECO:0000259" key="7">
    <source>
        <dbReference type="Pfam" id="PF17801"/>
    </source>
</evidence>
<dbReference type="GO" id="GO:0005975">
    <property type="term" value="P:carbohydrate metabolic process"/>
    <property type="evidence" value="ECO:0007669"/>
    <property type="project" value="InterPro"/>
</dbReference>
<evidence type="ECO:0000256" key="5">
    <source>
        <dbReference type="RuleBase" id="RU361168"/>
    </source>
</evidence>
<dbReference type="AlphaFoldDB" id="A0A4Q0MAB1"/>
<dbReference type="InterPro" id="IPR013780">
    <property type="entry name" value="Glyco_hydro_b"/>
</dbReference>
<keyword evidence="3 5" id="KW-0378">Hydrolase</keyword>
<sequence length="737" mass="82318">MRKLLFSLCLLVWGLTVNSQNRLFLTEAKFQTGNEVIWSSPDFDDSSWKTIKTTTFYEHQGIDYDGYSWYRFHVVMPSAMKTNSRLKDSLAVYLGYIDDCDEVFFNGVQVGKTGIMPDNGANYQTAYFQERMYHLPLSKLRMNWDKDNILAIKVYDGGGDGGIGGAKPYIAMLDIINSISIDKSKSFTFSAASATKAVSVVNKNKIAVNGTLEVAVKDNRTGKSATTGKYLLHLPSGGTKTINVRNENKEGLSLTYIFTEKITGKRITEDDPMPYILTPKSPVTPRINGAEASGVRPGSPFLYKIAATGKKPLRYDASPLPEGLKLDHSTGIISGRIAQRGDYQIKLTVNNALGKAERMLTVKVGDLLALTPAMGWNSWNCWGLSVTADKVKSSAQALIDKGLIDHGWTYINIDDGWESASRNSDATIGTNDKFPDMKGLGDWLHSHGLKFGIYSSPGTLTCGGFLGSLDHESQDAETYNSWGVDYLKHDWCSYGKVAGNDTSREAYVKPYRVMQKALRSQPRDIYYSLCQYGMGDVWKWGPDVDANSWRTTGDITDTWASLYDIGFRQYKLSAFAKPGRWNDPDMLIVGRVGWSGNLRNTRLTPDEQYTHITLWSLLSSPLLIGCDISQMDDFTLSLLTNDEVIAVNQDVLGRQAERVFANDDYQVYIKQLTDGSKAIGVFNLTEVYKPIVLNWNSLNLGSVKQVRDLWRQKDLNEIKSHWSYTLAPHGTVMLKVR</sequence>
<evidence type="ECO:0000256" key="1">
    <source>
        <dbReference type="ARBA" id="ARBA00009743"/>
    </source>
</evidence>
<organism evidence="8 9">
    <name type="scientific">Arcticibacter tournemirensis</name>
    <dbReference type="NCBI Taxonomy" id="699437"/>
    <lineage>
        <taxon>Bacteria</taxon>
        <taxon>Pseudomonadati</taxon>
        <taxon>Bacteroidota</taxon>
        <taxon>Sphingobacteriia</taxon>
        <taxon>Sphingobacteriales</taxon>
        <taxon>Sphingobacteriaceae</taxon>
        <taxon>Arcticibacter</taxon>
    </lineage>
</organism>
<protein>
    <recommendedName>
        <fullName evidence="5">Alpha-galactosidase</fullName>
        <ecNumber evidence="5">3.2.1.22</ecNumber>
    </recommendedName>
    <alternativeName>
        <fullName evidence="5">Melibiase</fullName>
    </alternativeName>
</protein>
<name>A0A4Q0MAB1_9SPHI</name>
<comment type="caution">
    <text evidence="8">The sequence shown here is derived from an EMBL/GenBank/DDBJ whole genome shotgun (WGS) entry which is preliminary data.</text>
</comment>
<proteinExistence type="inferred from homology"/>
<dbReference type="GO" id="GO:0004557">
    <property type="term" value="F:alpha-galactosidase activity"/>
    <property type="evidence" value="ECO:0007669"/>
    <property type="project" value="UniProtKB-EC"/>
</dbReference>
<dbReference type="EMBL" id="RXOC01000005">
    <property type="protein sequence ID" value="RXF70181.1"/>
    <property type="molecule type" value="Genomic_DNA"/>
</dbReference>
<feature type="chain" id="PRO_5020484678" description="Alpha-galactosidase" evidence="6">
    <location>
        <begin position="20"/>
        <end position="737"/>
    </location>
</feature>
<dbReference type="Pfam" id="PF05345">
    <property type="entry name" value="He_PIG"/>
    <property type="match status" value="1"/>
</dbReference>
<gene>
    <name evidence="8" type="ORF">EKH83_09910</name>
</gene>
<dbReference type="InterPro" id="IPR015919">
    <property type="entry name" value="Cadherin-like_sf"/>
</dbReference>
<dbReference type="PANTHER" id="PTHR11452">
    <property type="entry name" value="ALPHA-GALACTOSIDASE/ALPHA-N-ACETYLGALACTOSAMINIDASE"/>
    <property type="match status" value="1"/>
</dbReference>
<evidence type="ECO:0000256" key="3">
    <source>
        <dbReference type="ARBA" id="ARBA00022801"/>
    </source>
</evidence>
<evidence type="ECO:0000313" key="9">
    <source>
        <dbReference type="Proteomes" id="UP000290848"/>
    </source>
</evidence>
<dbReference type="InterPro" id="IPR013783">
    <property type="entry name" value="Ig-like_fold"/>
</dbReference>
<dbReference type="Gene3D" id="2.60.40.10">
    <property type="entry name" value="Immunoglobulins"/>
    <property type="match status" value="1"/>
</dbReference>
<dbReference type="GO" id="GO:0005509">
    <property type="term" value="F:calcium ion binding"/>
    <property type="evidence" value="ECO:0007669"/>
    <property type="project" value="InterPro"/>
</dbReference>
<dbReference type="SUPFAM" id="SSF51445">
    <property type="entry name" value="(Trans)glycosidases"/>
    <property type="match status" value="1"/>
</dbReference>
<dbReference type="GO" id="GO:0016020">
    <property type="term" value="C:membrane"/>
    <property type="evidence" value="ECO:0007669"/>
    <property type="project" value="InterPro"/>
</dbReference>
<evidence type="ECO:0000256" key="2">
    <source>
        <dbReference type="ARBA" id="ARBA00022729"/>
    </source>
</evidence>
<dbReference type="Pfam" id="PF17801">
    <property type="entry name" value="Melibiase_C"/>
    <property type="match status" value="1"/>
</dbReference>
<dbReference type="Gene3D" id="2.60.120.260">
    <property type="entry name" value="Galactose-binding domain-like"/>
    <property type="match status" value="1"/>
</dbReference>
<dbReference type="Gene3D" id="2.60.40.1180">
    <property type="entry name" value="Golgi alpha-mannosidase II"/>
    <property type="match status" value="1"/>
</dbReference>
<evidence type="ECO:0000256" key="6">
    <source>
        <dbReference type="SAM" id="SignalP"/>
    </source>
</evidence>
<evidence type="ECO:0000256" key="4">
    <source>
        <dbReference type="ARBA" id="ARBA00023295"/>
    </source>
</evidence>
<dbReference type="InterPro" id="IPR002241">
    <property type="entry name" value="Glyco_hydro_27"/>
</dbReference>
<dbReference type="PANTHER" id="PTHR11452:SF75">
    <property type="entry name" value="ALPHA-GALACTOSIDASE MEL1"/>
    <property type="match status" value="1"/>
</dbReference>
<dbReference type="CDD" id="cd14792">
    <property type="entry name" value="GH27"/>
    <property type="match status" value="1"/>
</dbReference>
<dbReference type="Proteomes" id="UP000290848">
    <property type="component" value="Unassembled WGS sequence"/>
</dbReference>
<evidence type="ECO:0000313" key="8">
    <source>
        <dbReference type="EMBL" id="RXF70181.1"/>
    </source>
</evidence>
<dbReference type="SUPFAM" id="SSF49785">
    <property type="entry name" value="Galactose-binding domain-like"/>
    <property type="match status" value="1"/>
</dbReference>
<accession>A0A4Q0MAB1</accession>
<dbReference type="Pfam" id="PF16499">
    <property type="entry name" value="Melibiase_2"/>
    <property type="match status" value="1"/>
</dbReference>
<dbReference type="InterPro" id="IPR008979">
    <property type="entry name" value="Galactose-bd-like_sf"/>
</dbReference>
<feature type="signal peptide" evidence="6">
    <location>
        <begin position="1"/>
        <end position="19"/>
    </location>
</feature>
<dbReference type="SUPFAM" id="SSF51011">
    <property type="entry name" value="Glycosyl hydrolase domain"/>
    <property type="match status" value="1"/>
</dbReference>
<comment type="similarity">
    <text evidence="1 5">Belongs to the glycosyl hydrolase 27 family.</text>
</comment>
<dbReference type="EC" id="3.2.1.22" evidence="5"/>
<feature type="domain" description="Alpha galactosidase C-terminal" evidence="7">
    <location>
        <begin position="663"/>
        <end position="736"/>
    </location>
</feature>
<dbReference type="InterPro" id="IPR017853">
    <property type="entry name" value="GH"/>
</dbReference>
<dbReference type="InterPro" id="IPR013785">
    <property type="entry name" value="Aldolase_TIM"/>
</dbReference>
<dbReference type="Gene3D" id="3.20.20.70">
    <property type="entry name" value="Aldolase class I"/>
    <property type="match status" value="1"/>
</dbReference>
<keyword evidence="2 6" id="KW-0732">Signal</keyword>
<reference evidence="8 9" key="1">
    <citation type="submission" date="2018-12" db="EMBL/GenBank/DDBJ databases">
        <title>The Draft Genome Sequence of the Soil Bacterium Pedobacter tournemirensis R1.</title>
        <authorList>
            <person name="He J."/>
        </authorList>
    </citation>
    <scope>NUCLEOTIDE SEQUENCE [LARGE SCALE GENOMIC DNA]</scope>
    <source>
        <strain evidence="8 9">R1</strain>
    </source>
</reference>